<reference evidence="1 2" key="1">
    <citation type="journal article" date="2019" name="New Phytol.">
        <title>Comparative genomics reveals unique wood-decay strategies and fruiting body development in the Schizophyllaceae.</title>
        <authorList>
            <person name="Almasi E."/>
            <person name="Sahu N."/>
            <person name="Krizsan K."/>
            <person name="Balint B."/>
            <person name="Kovacs G.M."/>
            <person name="Kiss B."/>
            <person name="Cseklye J."/>
            <person name="Drula E."/>
            <person name="Henrissat B."/>
            <person name="Nagy I."/>
            <person name="Chovatia M."/>
            <person name="Adam C."/>
            <person name="LaButti K."/>
            <person name="Lipzen A."/>
            <person name="Riley R."/>
            <person name="Grigoriev I.V."/>
            <person name="Nagy L.G."/>
        </authorList>
    </citation>
    <scope>NUCLEOTIDE SEQUENCE [LARGE SCALE GENOMIC DNA]</scope>
    <source>
        <strain evidence="1 2">NL-1724</strain>
    </source>
</reference>
<sequence length="75" mass="8639">LAFLGLGNIVEQDIPRRTTLSDMILRRFNEKYHTMVDDIRNSTGRVSFTADIWSRSGNLQPYMAVTAHYMTRDSS</sequence>
<dbReference type="AlphaFoldDB" id="A0A550BSX3"/>
<accession>A0A550BSX3</accession>
<dbReference type="Proteomes" id="UP000320762">
    <property type="component" value="Unassembled WGS sequence"/>
</dbReference>
<evidence type="ECO:0000313" key="2">
    <source>
        <dbReference type="Proteomes" id="UP000320762"/>
    </source>
</evidence>
<organism evidence="1 2">
    <name type="scientific">Schizophyllum amplum</name>
    <dbReference type="NCBI Taxonomy" id="97359"/>
    <lineage>
        <taxon>Eukaryota</taxon>
        <taxon>Fungi</taxon>
        <taxon>Dikarya</taxon>
        <taxon>Basidiomycota</taxon>
        <taxon>Agaricomycotina</taxon>
        <taxon>Agaricomycetes</taxon>
        <taxon>Agaricomycetidae</taxon>
        <taxon>Agaricales</taxon>
        <taxon>Schizophyllaceae</taxon>
        <taxon>Schizophyllum</taxon>
    </lineage>
</organism>
<gene>
    <name evidence="1" type="ORF">BD626DRAFT_355635</name>
</gene>
<proteinExistence type="predicted"/>
<comment type="caution">
    <text evidence="1">The sequence shown here is derived from an EMBL/GenBank/DDBJ whole genome shotgun (WGS) entry which is preliminary data.</text>
</comment>
<dbReference type="EMBL" id="VDMD01000106">
    <property type="protein sequence ID" value="TRM55639.1"/>
    <property type="molecule type" value="Genomic_DNA"/>
</dbReference>
<feature type="non-terminal residue" evidence="1">
    <location>
        <position position="1"/>
    </location>
</feature>
<evidence type="ECO:0000313" key="1">
    <source>
        <dbReference type="EMBL" id="TRM55639.1"/>
    </source>
</evidence>
<protein>
    <submittedName>
        <fullName evidence="1">Uncharacterized protein</fullName>
    </submittedName>
</protein>
<feature type="non-terminal residue" evidence="1">
    <location>
        <position position="75"/>
    </location>
</feature>
<dbReference type="OrthoDB" id="1607513at2759"/>
<name>A0A550BSX3_9AGAR</name>
<keyword evidence="2" id="KW-1185">Reference proteome</keyword>